<keyword evidence="1" id="KW-1133">Transmembrane helix</keyword>
<organism evidence="2 3">
    <name type="scientific">Fusobacterium necrophorum subsp. funduliforme Fnf 1007</name>
    <dbReference type="NCBI Taxonomy" id="1161424"/>
    <lineage>
        <taxon>Bacteria</taxon>
        <taxon>Fusobacteriati</taxon>
        <taxon>Fusobacteriota</taxon>
        <taxon>Fusobacteriia</taxon>
        <taxon>Fusobacteriales</taxon>
        <taxon>Fusobacteriaceae</taxon>
        <taxon>Fusobacterium</taxon>
    </lineage>
</organism>
<dbReference type="InterPro" id="IPR011733">
    <property type="entry name" value="CHP02185_IM"/>
</dbReference>
<feature type="transmembrane region" description="Helical" evidence="1">
    <location>
        <begin position="39"/>
        <end position="57"/>
    </location>
</feature>
<evidence type="ECO:0000313" key="2">
    <source>
        <dbReference type="EMBL" id="EJU16591.1"/>
    </source>
</evidence>
<feature type="transmembrane region" description="Helical" evidence="1">
    <location>
        <begin position="115"/>
        <end position="136"/>
    </location>
</feature>
<name>A0AAN3VV91_9FUSO</name>
<accession>A0AAN3VV91</accession>
<dbReference type="Pfam" id="PF09605">
    <property type="entry name" value="Trep_Strep"/>
    <property type="match status" value="1"/>
</dbReference>
<proteinExistence type="predicted"/>
<keyword evidence="1" id="KW-0812">Transmembrane</keyword>
<gene>
    <name evidence="2" type="ORF">HMPREF1127_0131</name>
</gene>
<dbReference type="GeneID" id="75076260"/>
<evidence type="ECO:0000256" key="1">
    <source>
        <dbReference type="SAM" id="Phobius"/>
    </source>
</evidence>
<feature type="transmembrane region" description="Helical" evidence="1">
    <location>
        <begin position="86"/>
        <end position="103"/>
    </location>
</feature>
<feature type="transmembrane region" description="Helical" evidence="1">
    <location>
        <begin position="64"/>
        <end position="80"/>
    </location>
</feature>
<dbReference type="RefSeq" id="WP_005962687.1">
    <property type="nucleotide sequence ID" value="NZ_ALKK01000054.1"/>
</dbReference>
<dbReference type="NCBIfam" id="TIGR02185">
    <property type="entry name" value="Trep_Strep"/>
    <property type="match status" value="1"/>
</dbReference>
<sequence length="197" mass="21687">MSETKLRTKDLVNIGIFSVLYMVLSIIVMASAILSPIIWILWPAITGIICNFIYMLLVAKVPKPGTAFILITITGIIYFVTGECTWVIIVTCIIAGILAEISRKIFGYKNPKGEIVSSGWICVGLIGSILPMWLFQESYMQSIVKMGMNPEYVNKLQTLISIPTLLVMIATAFIGGVIGAYIGKAIFKKRFEKAGII</sequence>
<dbReference type="AlphaFoldDB" id="A0AAN3VV91"/>
<dbReference type="Proteomes" id="UP000003120">
    <property type="component" value="Unassembled WGS sequence"/>
</dbReference>
<reference evidence="2 3" key="1">
    <citation type="submission" date="2012-07" db="EMBL/GenBank/DDBJ databases">
        <authorList>
            <person name="Durkin A.S."/>
            <person name="McCorrison J."/>
            <person name="Torralba M."/>
            <person name="Gillis M."/>
            <person name="Methe B."/>
            <person name="Sutton G."/>
            <person name="Nelson K.E."/>
        </authorList>
    </citation>
    <scope>NUCLEOTIDE SEQUENCE [LARGE SCALE GENOMIC DNA]</scope>
    <source>
        <strain evidence="2 3">Fnf 1007</strain>
    </source>
</reference>
<comment type="caution">
    <text evidence="2">The sequence shown here is derived from an EMBL/GenBank/DDBJ whole genome shotgun (WGS) entry which is preliminary data.</text>
</comment>
<feature type="transmembrane region" description="Helical" evidence="1">
    <location>
        <begin position="156"/>
        <end position="183"/>
    </location>
</feature>
<evidence type="ECO:0000313" key="3">
    <source>
        <dbReference type="Proteomes" id="UP000003120"/>
    </source>
</evidence>
<keyword evidence="1" id="KW-0472">Membrane</keyword>
<feature type="transmembrane region" description="Helical" evidence="1">
    <location>
        <begin position="12"/>
        <end position="33"/>
    </location>
</feature>
<protein>
    <submittedName>
        <fullName evidence="2">TIGR02185 family protein</fullName>
    </submittedName>
</protein>
<dbReference type="EMBL" id="ALKK01000054">
    <property type="protein sequence ID" value="EJU16591.1"/>
    <property type="molecule type" value="Genomic_DNA"/>
</dbReference>